<evidence type="ECO:0000259" key="1">
    <source>
        <dbReference type="Pfam" id="PF07995"/>
    </source>
</evidence>
<protein>
    <submittedName>
        <fullName evidence="2">PQQ-dependent sugar dehydrogenase</fullName>
    </submittedName>
</protein>
<dbReference type="InterPro" id="IPR012938">
    <property type="entry name" value="Glc/Sorbosone_DH"/>
</dbReference>
<gene>
    <name evidence="2" type="ORF">FLL45_17045</name>
</gene>
<organism evidence="2 3">
    <name type="scientific">Aliikangiella marina</name>
    <dbReference type="NCBI Taxonomy" id="1712262"/>
    <lineage>
        <taxon>Bacteria</taxon>
        <taxon>Pseudomonadati</taxon>
        <taxon>Pseudomonadota</taxon>
        <taxon>Gammaproteobacteria</taxon>
        <taxon>Oceanospirillales</taxon>
        <taxon>Pleioneaceae</taxon>
        <taxon>Aliikangiella</taxon>
    </lineage>
</organism>
<feature type="domain" description="Glucose/Sorbosone dehydrogenase" evidence="1">
    <location>
        <begin position="37"/>
        <end position="363"/>
    </location>
</feature>
<dbReference type="EMBL" id="VIKR01000004">
    <property type="protein sequence ID" value="TQV73214.1"/>
    <property type="molecule type" value="Genomic_DNA"/>
</dbReference>
<dbReference type="SUPFAM" id="SSF50952">
    <property type="entry name" value="Soluble quinoprotein glucose dehydrogenase"/>
    <property type="match status" value="1"/>
</dbReference>
<comment type="caution">
    <text evidence="2">The sequence shown here is derived from an EMBL/GenBank/DDBJ whole genome shotgun (WGS) entry which is preliminary data.</text>
</comment>
<keyword evidence="3" id="KW-1185">Reference proteome</keyword>
<dbReference type="InterPro" id="IPR011042">
    <property type="entry name" value="6-blade_b-propeller_TolB-like"/>
</dbReference>
<proteinExistence type="predicted"/>
<dbReference type="AlphaFoldDB" id="A0A545T7L1"/>
<evidence type="ECO:0000313" key="2">
    <source>
        <dbReference type="EMBL" id="TQV73214.1"/>
    </source>
</evidence>
<sequence>MGEPESSSINAQSRSTSQFVVNGQSITYQTEVMAESLNFPWSLTFMPNNEILISEKSGQLKRLSSDNKIDSISGVPSVFFKSQGGLFDTLVDPDFANNQTIYLSYAGGTMEANATHIASAKLVDNQLTELKTIFQVTPDKKGPVHYGGKLAWMPDNTILLTTGDGFDYREKAQDKQNLLGKIIRINRDGSIPSDNPYASSQAYHPAIYSLGHRNPQGITYDNQNNRIVMHEHGPAGGDEINYIEAGKNYGWPVASHGKDYSGASISPFKTYQGMQDPLIHWTPSIAPSGLAVYAGEQFPEIQGSYLVGALAGKELRLVVKNDNQVVEQLSLLKELDQRIRDVRVDSKGIIYVLTDGESGQLIRISRN</sequence>
<reference evidence="2 3" key="1">
    <citation type="submission" date="2019-06" db="EMBL/GenBank/DDBJ databases">
        <title>Draft genome of Aliikangiella marina GYP-15.</title>
        <authorList>
            <person name="Wang G."/>
        </authorList>
    </citation>
    <scope>NUCLEOTIDE SEQUENCE [LARGE SCALE GENOMIC DNA]</scope>
    <source>
        <strain evidence="2 3">GYP-15</strain>
    </source>
</reference>
<dbReference type="PANTHER" id="PTHR19328:SF75">
    <property type="entry name" value="ALDOSE SUGAR DEHYDROGENASE YLII"/>
    <property type="match status" value="1"/>
</dbReference>
<dbReference type="Pfam" id="PF07995">
    <property type="entry name" value="GSDH"/>
    <property type="match status" value="1"/>
</dbReference>
<dbReference type="PANTHER" id="PTHR19328">
    <property type="entry name" value="HEDGEHOG-INTERACTING PROTEIN"/>
    <property type="match status" value="1"/>
</dbReference>
<accession>A0A545T7L1</accession>
<name>A0A545T7L1_9GAMM</name>
<dbReference type="InterPro" id="IPR011041">
    <property type="entry name" value="Quinoprot_gluc/sorb_DH_b-prop"/>
</dbReference>
<evidence type="ECO:0000313" key="3">
    <source>
        <dbReference type="Proteomes" id="UP000317839"/>
    </source>
</evidence>
<dbReference type="Proteomes" id="UP000317839">
    <property type="component" value="Unassembled WGS sequence"/>
</dbReference>
<dbReference type="OrthoDB" id="9770043at2"/>
<dbReference type="Gene3D" id="2.120.10.30">
    <property type="entry name" value="TolB, C-terminal domain"/>
    <property type="match status" value="1"/>
</dbReference>